<name>K1VV14_TRIAC</name>
<feature type="region of interest" description="Disordered" evidence="1">
    <location>
        <begin position="86"/>
        <end position="148"/>
    </location>
</feature>
<feature type="compositionally biased region" description="Low complexity" evidence="1">
    <location>
        <begin position="86"/>
        <end position="114"/>
    </location>
</feature>
<dbReference type="AlphaFoldDB" id="K1VV14"/>
<sequence length="305" mass="33413">MDPDSYNFTNYQAEPMVVDQEFPQDDFLAELWHAFEMEPSHLPSHEIQPHTAVTVHDPQEDALRLLQEITSNPTVDPSVVSGCAAPAPSAHSCASAPPATSAATTSPLGSSPSAYVPSQSTLSPRVKRMRTRRRAKARARRQADHHEQLRRIRQYGIILKEPCKRCAESGRACKQFGSKTRCEHCVSRNRGCTLCDSNDAIFIAEDLESGEEDDNGPAFLHYAHGAASSGSSTTTRASVSRYAVSSSSAQSNHNVRLQLAALQQRLEEFSIQCDIHAAAEANHRAAEAQTRRSIASDLTAILRHL</sequence>
<accession>K1VV14</accession>
<dbReference type="EMBL" id="AMBO01000227">
    <property type="protein sequence ID" value="EKD04366.1"/>
    <property type="molecule type" value="Genomic_DNA"/>
</dbReference>
<dbReference type="InParanoid" id="K1VV14"/>
<dbReference type="HOGENOM" id="CLU_912729_0_0_1"/>
<comment type="caution">
    <text evidence="2">The sequence shown here is derived from an EMBL/GenBank/DDBJ whole genome shotgun (WGS) entry which is preliminary data.</text>
</comment>
<keyword evidence="3" id="KW-1185">Reference proteome</keyword>
<organism evidence="2 3">
    <name type="scientific">Trichosporon asahii var. asahii (strain CBS 8904)</name>
    <name type="common">Yeast</name>
    <dbReference type="NCBI Taxonomy" id="1220162"/>
    <lineage>
        <taxon>Eukaryota</taxon>
        <taxon>Fungi</taxon>
        <taxon>Dikarya</taxon>
        <taxon>Basidiomycota</taxon>
        <taxon>Agaricomycotina</taxon>
        <taxon>Tremellomycetes</taxon>
        <taxon>Trichosporonales</taxon>
        <taxon>Trichosporonaceae</taxon>
        <taxon>Trichosporon</taxon>
    </lineage>
</organism>
<proteinExistence type="predicted"/>
<gene>
    <name evidence="2" type="ORF">A1Q2_01397</name>
</gene>
<evidence type="ECO:0000256" key="1">
    <source>
        <dbReference type="SAM" id="MobiDB-lite"/>
    </source>
</evidence>
<protein>
    <submittedName>
        <fullName evidence="2">Uncharacterized protein</fullName>
    </submittedName>
</protein>
<feature type="compositionally biased region" description="Basic residues" evidence="1">
    <location>
        <begin position="125"/>
        <end position="140"/>
    </location>
</feature>
<evidence type="ECO:0000313" key="2">
    <source>
        <dbReference type="EMBL" id="EKD04366.1"/>
    </source>
</evidence>
<dbReference type="Proteomes" id="UP000006757">
    <property type="component" value="Unassembled WGS sequence"/>
</dbReference>
<evidence type="ECO:0000313" key="3">
    <source>
        <dbReference type="Proteomes" id="UP000006757"/>
    </source>
</evidence>
<reference evidence="2 3" key="1">
    <citation type="journal article" date="2012" name="Eukaryot. Cell">
        <title>Genome sequence of the Trichosporon asahii environmental strain CBS 8904.</title>
        <authorList>
            <person name="Yang R.Y."/>
            <person name="Li H.T."/>
            <person name="Zhu H."/>
            <person name="Zhou G.P."/>
            <person name="Wang M."/>
            <person name="Wang L."/>
        </authorList>
    </citation>
    <scope>NUCLEOTIDE SEQUENCE [LARGE SCALE GENOMIC DNA]</scope>
    <source>
        <strain evidence="2 3">CBS 8904</strain>
    </source>
</reference>